<dbReference type="GO" id="GO:0003723">
    <property type="term" value="F:RNA binding"/>
    <property type="evidence" value="ECO:0007669"/>
    <property type="project" value="UniProtKB-UniRule"/>
</dbReference>
<feature type="compositionally biased region" description="Basic residues" evidence="3">
    <location>
        <begin position="136"/>
        <end position="175"/>
    </location>
</feature>
<dbReference type="AlphaFoldDB" id="K0K9J9"/>
<dbReference type="GO" id="GO:0005686">
    <property type="term" value="C:U2 snRNP"/>
    <property type="evidence" value="ECO:0007669"/>
    <property type="project" value="TreeGrafter"/>
</dbReference>
<protein>
    <submittedName>
        <fullName evidence="5">U11/U12 small nuclear ribonucleoprotein 35 kDa protein</fullName>
    </submittedName>
</protein>
<feature type="domain" description="RRM" evidence="4">
    <location>
        <begin position="1"/>
        <end position="76"/>
    </location>
</feature>
<dbReference type="SUPFAM" id="SSF54928">
    <property type="entry name" value="RNA-binding domain, RBD"/>
    <property type="match status" value="1"/>
</dbReference>
<evidence type="ECO:0000256" key="2">
    <source>
        <dbReference type="PROSITE-ProRule" id="PRU00176"/>
    </source>
</evidence>
<dbReference type="InterPro" id="IPR035979">
    <property type="entry name" value="RBD_domain_sf"/>
</dbReference>
<dbReference type="HOGENOM" id="CLU_1246202_0_0_1"/>
<dbReference type="STRING" id="1206466.K0K9J9"/>
<dbReference type="PANTHER" id="PTHR45880">
    <property type="entry name" value="RNA-BINDING MOTIF PROTEIN, X-LINKED 2"/>
    <property type="match status" value="1"/>
</dbReference>
<dbReference type="PANTHER" id="PTHR45880:SF1">
    <property type="entry name" value="RNA-BINDING MOTIF PROTEIN, X-LINKED 2"/>
    <property type="match status" value="1"/>
</dbReference>
<dbReference type="InterPro" id="IPR051847">
    <property type="entry name" value="RNA_proc/Spliceosome_comp"/>
</dbReference>
<reference evidence="5 6" key="1">
    <citation type="journal article" date="2012" name="Eukaryot. Cell">
        <title>Draft genome sequence of Wickerhamomyces ciferrii NRRL Y-1031 F-60-10.</title>
        <authorList>
            <person name="Schneider J."/>
            <person name="Andrea H."/>
            <person name="Blom J."/>
            <person name="Jaenicke S."/>
            <person name="Ruckert C."/>
            <person name="Schorsch C."/>
            <person name="Szczepanowski R."/>
            <person name="Farwick M."/>
            <person name="Goesmann A."/>
            <person name="Puhler A."/>
            <person name="Schaffer S."/>
            <person name="Tauch A."/>
            <person name="Kohler T."/>
            <person name="Brinkrolf K."/>
        </authorList>
    </citation>
    <scope>NUCLEOTIDE SEQUENCE [LARGE SCALE GENOMIC DNA]</scope>
    <source>
        <strain evidence="6">ATCC 14091 / BCRC 22168 / CBS 111 / JCM 3599 / NBRC 0793 / NRRL Y-1031 F-60-10</strain>
    </source>
</reference>
<dbReference type="InParanoid" id="K0K9J9"/>
<dbReference type="InterPro" id="IPR000504">
    <property type="entry name" value="RRM_dom"/>
</dbReference>
<evidence type="ECO:0000313" key="6">
    <source>
        <dbReference type="Proteomes" id="UP000009328"/>
    </source>
</evidence>
<keyword evidence="6" id="KW-1185">Reference proteome</keyword>
<comment type="caution">
    <text evidence="5">The sequence shown here is derived from an EMBL/GenBank/DDBJ whole genome shotgun (WGS) entry which is preliminary data.</text>
</comment>
<feature type="compositionally biased region" description="Basic and acidic residues" evidence="3">
    <location>
        <begin position="125"/>
        <end position="135"/>
    </location>
</feature>
<evidence type="ECO:0000256" key="3">
    <source>
        <dbReference type="SAM" id="MobiDB-lite"/>
    </source>
</evidence>
<accession>K0K9J9</accession>
<evidence type="ECO:0000259" key="4">
    <source>
        <dbReference type="PROSITE" id="PS50102"/>
    </source>
</evidence>
<feature type="region of interest" description="Disordered" evidence="3">
    <location>
        <begin position="96"/>
        <end position="222"/>
    </location>
</feature>
<keyword evidence="1 2" id="KW-0694">RNA-binding</keyword>
<feature type="compositionally biased region" description="Basic and acidic residues" evidence="3">
    <location>
        <begin position="176"/>
        <end position="188"/>
    </location>
</feature>
<dbReference type="PROSITE" id="PS50102">
    <property type="entry name" value="RRM"/>
    <property type="match status" value="1"/>
</dbReference>
<dbReference type="Gene3D" id="3.30.70.330">
    <property type="match status" value="1"/>
</dbReference>
<dbReference type="eggNOG" id="KOG0126">
    <property type="taxonomic scope" value="Eukaryota"/>
</dbReference>
<name>K0K9J9_WICCF</name>
<feature type="compositionally biased region" description="Basic and acidic residues" evidence="3">
    <location>
        <begin position="197"/>
        <end position="222"/>
    </location>
</feature>
<dbReference type="Proteomes" id="UP000009328">
    <property type="component" value="Unassembled WGS sequence"/>
</dbReference>
<evidence type="ECO:0000313" key="5">
    <source>
        <dbReference type="EMBL" id="CCH41590.1"/>
    </source>
</evidence>
<dbReference type="EMBL" id="CAIF01000025">
    <property type="protein sequence ID" value="CCH41590.1"/>
    <property type="molecule type" value="Genomic_DNA"/>
</dbReference>
<gene>
    <name evidence="5" type="ORF">BN7_1131</name>
</gene>
<proteinExistence type="predicted"/>
<dbReference type="GO" id="GO:0000398">
    <property type="term" value="P:mRNA splicing, via spliceosome"/>
    <property type="evidence" value="ECO:0007669"/>
    <property type="project" value="TreeGrafter"/>
</dbReference>
<dbReference type="InterPro" id="IPR012677">
    <property type="entry name" value="Nucleotide-bd_a/b_plait_sf"/>
</dbReference>
<dbReference type="GO" id="GO:0071011">
    <property type="term" value="C:precatalytic spliceosome"/>
    <property type="evidence" value="ECO:0007669"/>
    <property type="project" value="TreeGrafter"/>
</dbReference>
<dbReference type="SMART" id="SM00360">
    <property type="entry name" value="RRM"/>
    <property type="match status" value="1"/>
</dbReference>
<keyword evidence="5" id="KW-0687">Ribonucleoprotein</keyword>
<dbReference type="Pfam" id="PF00076">
    <property type="entry name" value="RRM_1"/>
    <property type="match status" value="1"/>
</dbReference>
<organism evidence="5 6">
    <name type="scientific">Wickerhamomyces ciferrii (strain ATCC 14091 / BCRC 22168 / CBS 111 / JCM 3599 / NBRC 0793 / NRRL Y-1031 F-60-10)</name>
    <name type="common">Yeast</name>
    <name type="synonym">Pichia ciferrii</name>
    <dbReference type="NCBI Taxonomy" id="1206466"/>
    <lineage>
        <taxon>Eukaryota</taxon>
        <taxon>Fungi</taxon>
        <taxon>Dikarya</taxon>
        <taxon>Ascomycota</taxon>
        <taxon>Saccharomycotina</taxon>
        <taxon>Saccharomycetes</taxon>
        <taxon>Phaffomycetales</taxon>
        <taxon>Wickerhamomycetaceae</taxon>
        <taxon>Wickerhamomyces</taxon>
    </lineage>
</organism>
<dbReference type="GO" id="GO:0071013">
    <property type="term" value="C:catalytic step 2 spliceosome"/>
    <property type="evidence" value="ECO:0007669"/>
    <property type="project" value="TreeGrafter"/>
</dbReference>
<evidence type="ECO:0000256" key="1">
    <source>
        <dbReference type="ARBA" id="ARBA00022884"/>
    </source>
</evidence>
<sequence>MNLKILHMFVKGDILIIFSQYGIPVHLKLIRDKETGKSRGFGYLKYEDQRSTILAVDNLNGAKVLGRIIRVNHTFFEERDRDEEYENLLKEELQNDFAELENEQDINSQKTDEKDDEFQDPLLLMEKDKKDEGSKSKSRSRRDHHHSHSDKHRHSHRSRSPSRERPRRHRSKSREHRHDDKDKRDYRSRSHRHRSSKEKEDHKNRDDSNPKENEDNNRNPNV</sequence>